<dbReference type="Proteomes" id="UP000298860">
    <property type="component" value="Unassembled WGS sequence"/>
</dbReference>
<dbReference type="GO" id="GO:0005886">
    <property type="term" value="C:plasma membrane"/>
    <property type="evidence" value="ECO:0007669"/>
    <property type="project" value="UniProtKB-SubCell"/>
</dbReference>
<dbReference type="PANTHER" id="PTHR43141">
    <property type="entry name" value="CYTOCHROME BD2 SUBUNIT II"/>
    <property type="match status" value="1"/>
</dbReference>
<evidence type="ECO:0000256" key="5">
    <source>
        <dbReference type="ARBA" id="ARBA00022989"/>
    </source>
</evidence>
<feature type="transmembrane region" description="Helical" evidence="8">
    <location>
        <begin position="84"/>
        <end position="101"/>
    </location>
</feature>
<comment type="subcellular location">
    <subcellularLocation>
        <location evidence="1">Cell membrane</location>
        <topology evidence="1">Multi-pass membrane protein</topology>
    </subcellularLocation>
</comment>
<dbReference type="RefSeq" id="WP_225978440.1">
    <property type="nucleotide sequence ID" value="NZ_BJFL01000015.1"/>
</dbReference>
<evidence type="ECO:0000256" key="3">
    <source>
        <dbReference type="ARBA" id="ARBA00022475"/>
    </source>
</evidence>
<reference evidence="10" key="1">
    <citation type="submission" date="2019-04" db="EMBL/GenBank/DDBJ databases">
        <title>Draft genome sequence of Pseudonocardiaceae bacterium SL3-2-4.</title>
        <authorList>
            <person name="Ningsih F."/>
            <person name="Yokota A."/>
            <person name="Sakai Y."/>
            <person name="Nanatani K."/>
            <person name="Yabe S."/>
            <person name="Oetari A."/>
            <person name="Sjamsuridzal W."/>
        </authorList>
    </citation>
    <scope>NUCLEOTIDE SEQUENCE [LARGE SCALE GENOMIC DNA]</scope>
    <source>
        <strain evidence="10">SL3-2-4</strain>
    </source>
</reference>
<feature type="transmembrane region" description="Helical" evidence="8">
    <location>
        <begin position="122"/>
        <end position="143"/>
    </location>
</feature>
<dbReference type="GO" id="GO:0016682">
    <property type="term" value="F:oxidoreductase activity, acting on diphenols and related substances as donors, oxygen as acceptor"/>
    <property type="evidence" value="ECO:0007669"/>
    <property type="project" value="TreeGrafter"/>
</dbReference>
<comment type="similarity">
    <text evidence="2">Belongs to the cytochrome ubiquinol oxidase subunit 2 family.</text>
</comment>
<evidence type="ECO:0000313" key="10">
    <source>
        <dbReference type="Proteomes" id="UP000298860"/>
    </source>
</evidence>
<dbReference type="Pfam" id="PF02322">
    <property type="entry name" value="Cyt_bd_oxida_II"/>
    <property type="match status" value="1"/>
</dbReference>
<keyword evidence="5 8" id="KW-1133">Transmembrane helix</keyword>
<proteinExistence type="inferred from homology"/>
<organism evidence="9 10">
    <name type="scientific">Gandjariella thermophila</name>
    <dbReference type="NCBI Taxonomy" id="1931992"/>
    <lineage>
        <taxon>Bacteria</taxon>
        <taxon>Bacillati</taxon>
        <taxon>Actinomycetota</taxon>
        <taxon>Actinomycetes</taxon>
        <taxon>Pseudonocardiales</taxon>
        <taxon>Pseudonocardiaceae</taxon>
        <taxon>Gandjariella</taxon>
    </lineage>
</organism>
<evidence type="ECO:0000256" key="7">
    <source>
        <dbReference type="SAM" id="MobiDB-lite"/>
    </source>
</evidence>
<evidence type="ECO:0000313" key="9">
    <source>
        <dbReference type="EMBL" id="GDY31517.1"/>
    </source>
</evidence>
<evidence type="ECO:0000256" key="4">
    <source>
        <dbReference type="ARBA" id="ARBA00022692"/>
    </source>
</evidence>
<dbReference type="AlphaFoldDB" id="A0A4D4JC80"/>
<feature type="transmembrane region" description="Helical" evidence="8">
    <location>
        <begin position="261"/>
        <end position="280"/>
    </location>
</feature>
<dbReference type="GO" id="GO:0070069">
    <property type="term" value="C:cytochrome complex"/>
    <property type="evidence" value="ECO:0007669"/>
    <property type="project" value="TreeGrafter"/>
</dbReference>
<comment type="caution">
    <text evidence="9">The sequence shown here is derived from an EMBL/GenBank/DDBJ whole genome shotgun (WGS) entry which is preliminary data.</text>
</comment>
<evidence type="ECO:0000256" key="8">
    <source>
        <dbReference type="SAM" id="Phobius"/>
    </source>
</evidence>
<keyword evidence="3" id="KW-1003">Cell membrane</keyword>
<feature type="transmembrane region" description="Helical" evidence="8">
    <location>
        <begin position="234"/>
        <end position="254"/>
    </location>
</feature>
<feature type="transmembrane region" description="Helical" evidence="8">
    <location>
        <begin position="304"/>
        <end position="324"/>
    </location>
</feature>
<feature type="transmembrane region" description="Helical" evidence="8">
    <location>
        <begin position="202"/>
        <end position="222"/>
    </location>
</feature>
<dbReference type="PANTHER" id="PTHR43141:SF4">
    <property type="entry name" value="CYTOCHROME BD2 SUBUNIT II"/>
    <property type="match status" value="1"/>
</dbReference>
<keyword evidence="4 8" id="KW-0812">Transmembrane</keyword>
<evidence type="ECO:0000256" key="6">
    <source>
        <dbReference type="ARBA" id="ARBA00023136"/>
    </source>
</evidence>
<evidence type="ECO:0000256" key="1">
    <source>
        <dbReference type="ARBA" id="ARBA00004651"/>
    </source>
</evidence>
<name>A0A4D4JC80_9PSEU</name>
<dbReference type="GO" id="GO:0019646">
    <property type="term" value="P:aerobic electron transport chain"/>
    <property type="evidence" value="ECO:0007669"/>
    <property type="project" value="TreeGrafter"/>
</dbReference>
<keyword evidence="10" id="KW-1185">Reference proteome</keyword>
<keyword evidence="6 8" id="KW-0472">Membrane</keyword>
<feature type="region of interest" description="Disordered" evidence="7">
    <location>
        <begin position="335"/>
        <end position="361"/>
    </location>
</feature>
<dbReference type="GO" id="GO:0009055">
    <property type="term" value="F:electron transfer activity"/>
    <property type="evidence" value="ECO:0007669"/>
    <property type="project" value="TreeGrafter"/>
</dbReference>
<feature type="transmembrane region" description="Helical" evidence="8">
    <location>
        <begin position="163"/>
        <end position="182"/>
    </location>
</feature>
<evidence type="ECO:0000256" key="2">
    <source>
        <dbReference type="ARBA" id="ARBA00007543"/>
    </source>
</evidence>
<accession>A0A4D4JC80</accession>
<dbReference type="InterPro" id="IPR003317">
    <property type="entry name" value="Cyt-d_oxidase_su2"/>
</dbReference>
<gene>
    <name evidence="9" type="ORF">GTS_31500</name>
</gene>
<protein>
    <submittedName>
        <fullName evidence="9">Cytochrome D ubiquinol oxidase subunit II</fullName>
    </submittedName>
</protein>
<dbReference type="EMBL" id="BJFL01000015">
    <property type="protein sequence ID" value="GDY31517.1"/>
    <property type="molecule type" value="Genomic_DNA"/>
</dbReference>
<sequence length="361" mass="38158">MTAANLDALALVLVMAAYACGGGTDYGAGFWDLVAGGADRGARPRALIDYAMAPVWEANNVWLVFALVLTWTGFPVLFESVFSTAWIALTLAALGLVLRGAGFAFRKPTRRLAQQRRAGATYAISSALTPFFFGTVLGGIASGRIPVGNRAGDPVTSWWNPTSIAFGVMAVAGTAFLGAVYLTGDAGRFGVPDLVGYFRRRAVASAAALLVVEAASLAVWRWDAAYVFRGLGRGWALGFAVLTVVATVGTAALVGHRLRWITRITAVVAVGSAVFAWALAQRPYLLPTALTIEQAAADPQTQRWLVAAALVALALVVPALALLYRLDLTAQLVAEHGDEPAEPPEPRIPEPPPHQHSDPRE</sequence>